<keyword evidence="2" id="KW-0547">Nucleotide-binding</keyword>
<dbReference type="PANTHER" id="PTHR42939">
    <property type="entry name" value="ABC TRANSPORTER ATP-BINDING PROTEIN ALBC-RELATED"/>
    <property type="match status" value="1"/>
</dbReference>
<dbReference type="InterPro" id="IPR003439">
    <property type="entry name" value="ABC_transporter-like_ATP-bd"/>
</dbReference>
<dbReference type="Gene3D" id="3.40.50.300">
    <property type="entry name" value="P-loop containing nucleotide triphosphate hydrolases"/>
    <property type="match status" value="1"/>
</dbReference>
<dbReference type="EMBL" id="CP046996">
    <property type="protein sequence ID" value="QHA00108.1"/>
    <property type="molecule type" value="Genomic_DNA"/>
</dbReference>
<dbReference type="PANTHER" id="PTHR42939:SF1">
    <property type="entry name" value="ABC TRANSPORTER ATP-BINDING PROTEIN ALBC-RELATED"/>
    <property type="match status" value="1"/>
</dbReference>
<dbReference type="Proteomes" id="UP000430508">
    <property type="component" value="Chromosome"/>
</dbReference>
<dbReference type="InterPro" id="IPR003593">
    <property type="entry name" value="AAA+_ATPase"/>
</dbReference>
<keyword evidence="1" id="KW-0813">Transport</keyword>
<dbReference type="Pfam" id="PF00005">
    <property type="entry name" value="ABC_tran"/>
    <property type="match status" value="1"/>
</dbReference>
<evidence type="ECO:0000313" key="5">
    <source>
        <dbReference type="EMBL" id="QHA00108.1"/>
    </source>
</evidence>
<evidence type="ECO:0000256" key="3">
    <source>
        <dbReference type="ARBA" id="ARBA00022840"/>
    </source>
</evidence>
<dbReference type="GO" id="GO:0016887">
    <property type="term" value="F:ATP hydrolysis activity"/>
    <property type="evidence" value="ECO:0007669"/>
    <property type="project" value="InterPro"/>
</dbReference>
<reference evidence="5 6" key="1">
    <citation type="submission" date="2019-12" db="EMBL/GenBank/DDBJ databases">
        <title>Sequence classification of anaerobic respiratory reductive dehalogenases: First we see many, then we see few.</title>
        <authorList>
            <person name="Molenda O."/>
            <person name="Puentes Jacome L.A."/>
            <person name="Cao X."/>
            <person name="Nesbo C.L."/>
            <person name="Tang S."/>
            <person name="Morson N."/>
            <person name="Patron J."/>
            <person name="Lomheim L."/>
            <person name="Wishart D.S."/>
            <person name="Edwards E.A."/>
        </authorList>
    </citation>
    <scope>NUCLEOTIDE SEQUENCE [LARGE SCALE GENOMIC DNA]</scope>
    <source>
        <strain evidence="5 6">12DCA</strain>
    </source>
</reference>
<accession>A0A857DHJ3</accession>
<sequence>MTSVLIAENVSKGFFRNKALHDLDMKIEEGKVYGLLGPNGSGKTTFFKIAAGLFKPTSGRMTVMDYPIGAETKKLTAFMPTDDFLFGWMKIDGILSFYTDMYEDFDRNKALEYLTFMELQENMKVSSLSTGMKARLKLAVTMARKARLYLLDEPLNGIDPISREKIVKMIMGAFRDDCAVIISSHLVSELETVLDEVIFLDRGTVVLAGDAEKFRLEKSCSIEALYKEVYHG</sequence>
<dbReference type="InterPro" id="IPR051782">
    <property type="entry name" value="ABC_Transporter_VariousFunc"/>
</dbReference>
<dbReference type="SUPFAM" id="SSF52540">
    <property type="entry name" value="P-loop containing nucleoside triphosphate hydrolases"/>
    <property type="match status" value="1"/>
</dbReference>
<name>A0A857DHJ3_9FIRM</name>
<dbReference type="InterPro" id="IPR027417">
    <property type="entry name" value="P-loop_NTPase"/>
</dbReference>
<dbReference type="RefSeq" id="WP_158208180.1">
    <property type="nucleotide sequence ID" value="NZ_CP046996.1"/>
</dbReference>
<gene>
    <name evidence="5" type="ORF">GQ588_05325</name>
</gene>
<feature type="domain" description="ABC transporter" evidence="4">
    <location>
        <begin position="5"/>
        <end position="227"/>
    </location>
</feature>
<organism evidence="5 6">
    <name type="scientific">Dehalobacter restrictus</name>
    <dbReference type="NCBI Taxonomy" id="55583"/>
    <lineage>
        <taxon>Bacteria</taxon>
        <taxon>Bacillati</taxon>
        <taxon>Bacillota</taxon>
        <taxon>Clostridia</taxon>
        <taxon>Eubacteriales</taxon>
        <taxon>Desulfitobacteriaceae</taxon>
        <taxon>Dehalobacter</taxon>
    </lineage>
</organism>
<dbReference type="SMART" id="SM00382">
    <property type="entry name" value="AAA"/>
    <property type="match status" value="1"/>
</dbReference>
<evidence type="ECO:0000256" key="2">
    <source>
        <dbReference type="ARBA" id="ARBA00022741"/>
    </source>
</evidence>
<evidence type="ECO:0000313" key="6">
    <source>
        <dbReference type="Proteomes" id="UP000430508"/>
    </source>
</evidence>
<evidence type="ECO:0000259" key="4">
    <source>
        <dbReference type="PROSITE" id="PS50893"/>
    </source>
</evidence>
<proteinExistence type="predicted"/>
<evidence type="ECO:0000256" key="1">
    <source>
        <dbReference type="ARBA" id="ARBA00022448"/>
    </source>
</evidence>
<dbReference type="CDD" id="cd03230">
    <property type="entry name" value="ABC_DR_subfamily_A"/>
    <property type="match status" value="1"/>
</dbReference>
<protein>
    <submittedName>
        <fullName evidence="5">ATP-binding cassette domain-containing protein</fullName>
    </submittedName>
</protein>
<dbReference type="GO" id="GO:0005524">
    <property type="term" value="F:ATP binding"/>
    <property type="evidence" value="ECO:0007669"/>
    <property type="project" value="UniProtKB-KW"/>
</dbReference>
<keyword evidence="3 5" id="KW-0067">ATP-binding</keyword>
<dbReference type="PROSITE" id="PS50893">
    <property type="entry name" value="ABC_TRANSPORTER_2"/>
    <property type="match status" value="1"/>
</dbReference>
<dbReference type="AlphaFoldDB" id="A0A857DHJ3"/>